<comment type="catalytic activity">
    <reaction evidence="3">
        <text>3',5'-cyclic UMP + H2O = UMP + H(+)</text>
        <dbReference type="Rhea" id="RHEA:70575"/>
        <dbReference type="ChEBI" id="CHEBI:15377"/>
        <dbReference type="ChEBI" id="CHEBI:15378"/>
        <dbReference type="ChEBI" id="CHEBI:57865"/>
        <dbReference type="ChEBI" id="CHEBI:184387"/>
    </reaction>
    <physiologicalReaction direction="left-to-right" evidence="3">
        <dbReference type="Rhea" id="RHEA:70576"/>
    </physiologicalReaction>
</comment>
<dbReference type="Proteomes" id="UP000448943">
    <property type="component" value="Unassembled WGS sequence"/>
</dbReference>
<dbReference type="RefSeq" id="WP_160648098.1">
    <property type="nucleotide sequence ID" value="NZ_SIJB01000081.1"/>
</dbReference>
<dbReference type="Gene3D" id="3.60.15.10">
    <property type="entry name" value="Ribonuclease Z/Hydroxyacylglutathione hydrolase-like"/>
    <property type="match status" value="1"/>
</dbReference>
<dbReference type="InterPro" id="IPR050662">
    <property type="entry name" value="Sec-metab_biosynth-thioest"/>
</dbReference>
<dbReference type="OrthoDB" id="235784at2"/>
<dbReference type="InterPro" id="IPR001279">
    <property type="entry name" value="Metallo-B-lactamas"/>
</dbReference>
<comment type="caution">
    <text evidence="5">The sequence shown here is derived from an EMBL/GenBank/DDBJ whole genome shotgun (WGS) entry which is preliminary data.</text>
</comment>
<keyword evidence="5" id="KW-0378">Hydrolase</keyword>
<dbReference type="EMBL" id="SIJB01000081">
    <property type="protein sequence ID" value="NBI31278.1"/>
    <property type="molecule type" value="Genomic_DNA"/>
</dbReference>
<evidence type="ECO:0000259" key="4">
    <source>
        <dbReference type="SMART" id="SM00849"/>
    </source>
</evidence>
<evidence type="ECO:0000313" key="6">
    <source>
        <dbReference type="Proteomes" id="UP000448943"/>
    </source>
</evidence>
<protein>
    <submittedName>
        <fullName evidence="5">MBL fold metallo-hydrolase</fullName>
    </submittedName>
</protein>
<accession>A0A6N9Q8S1</accession>
<dbReference type="GO" id="GO:0016787">
    <property type="term" value="F:hydrolase activity"/>
    <property type="evidence" value="ECO:0007669"/>
    <property type="project" value="UniProtKB-KW"/>
</dbReference>
<evidence type="ECO:0000256" key="3">
    <source>
        <dbReference type="ARBA" id="ARBA00048505"/>
    </source>
</evidence>
<comment type="catalytic activity">
    <reaction evidence="1">
        <text>3',5'-cyclic CMP + H2O = CMP + H(+)</text>
        <dbReference type="Rhea" id="RHEA:72675"/>
        <dbReference type="ChEBI" id="CHEBI:15377"/>
        <dbReference type="ChEBI" id="CHEBI:15378"/>
        <dbReference type="ChEBI" id="CHEBI:58003"/>
        <dbReference type="ChEBI" id="CHEBI:60377"/>
    </reaction>
    <physiologicalReaction direction="left-to-right" evidence="1">
        <dbReference type="Rhea" id="RHEA:72676"/>
    </physiologicalReaction>
</comment>
<evidence type="ECO:0000256" key="1">
    <source>
        <dbReference type="ARBA" id="ARBA00034221"/>
    </source>
</evidence>
<reference evidence="5 6" key="1">
    <citation type="submission" date="2019-01" db="EMBL/GenBank/DDBJ databases">
        <title>Chengkuizengella sp. nov., isolated from deep-sea sediment of East Pacific Ocean.</title>
        <authorList>
            <person name="Yang J."/>
            <person name="Lai Q."/>
            <person name="Shao Z."/>
        </authorList>
    </citation>
    <scope>NUCLEOTIDE SEQUENCE [LARGE SCALE GENOMIC DNA]</scope>
    <source>
        <strain evidence="5 6">YPA3-1-1</strain>
    </source>
</reference>
<organism evidence="5 6">
    <name type="scientific">Chengkuizengella marina</name>
    <dbReference type="NCBI Taxonomy" id="2507566"/>
    <lineage>
        <taxon>Bacteria</taxon>
        <taxon>Bacillati</taxon>
        <taxon>Bacillota</taxon>
        <taxon>Bacilli</taxon>
        <taxon>Bacillales</taxon>
        <taxon>Paenibacillaceae</taxon>
        <taxon>Chengkuizengella</taxon>
    </lineage>
</organism>
<evidence type="ECO:0000256" key="2">
    <source>
        <dbReference type="ARBA" id="ARBA00034301"/>
    </source>
</evidence>
<proteinExistence type="predicted"/>
<dbReference type="PANTHER" id="PTHR23131:SF4">
    <property type="entry name" value="METALLO-BETA-LACTAMASE SUPERFAMILY POTEIN"/>
    <property type="match status" value="1"/>
</dbReference>
<dbReference type="Pfam" id="PF00753">
    <property type="entry name" value="Lactamase_B"/>
    <property type="match status" value="1"/>
</dbReference>
<dbReference type="PANTHER" id="PTHR23131">
    <property type="entry name" value="ENDORIBONUCLEASE LACTB2"/>
    <property type="match status" value="1"/>
</dbReference>
<feature type="domain" description="Metallo-beta-lactamase" evidence="4">
    <location>
        <begin position="23"/>
        <end position="194"/>
    </location>
</feature>
<dbReference type="AlphaFoldDB" id="A0A6N9Q8S1"/>
<sequence>MLQLSHHEDIIGAKTVVPAIGFQVNVYFYIIDGLLIDTGPQRGKKDIIPFLQQNDINQVIITHHHEDHTGLAPWVAKHKQIPIYAHQSGLELCRKNGNMPYYRKFFWGKRKGFDVSELNSTFETNKYKYKVIHTPGHAEDHIVLLDEENGRLFSGDLYVLGKPQSIWHFENMPLLMNSIRNVLKYDFSTVYCCHAGILKDGKQKLQLKLNYLEESQTKIKEMHKEGKSNKEIANALFPHKNMLNYFSFFDTSPIHLVKSMLS</sequence>
<dbReference type="SUPFAM" id="SSF56281">
    <property type="entry name" value="Metallo-hydrolase/oxidoreductase"/>
    <property type="match status" value="1"/>
</dbReference>
<keyword evidence="6" id="KW-1185">Reference proteome</keyword>
<comment type="function">
    <text evidence="2">Counteracts the endogenous Pycsar antiviral defense system. Phosphodiesterase that enables metal-dependent hydrolysis of host cyclic nucleotide Pycsar defense signals such as cCMP and cUMP.</text>
</comment>
<dbReference type="InterPro" id="IPR036866">
    <property type="entry name" value="RibonucZ/Hydroxyglut_hydro"/>
</dbReference>
<gene>
    <name evidence="5" type="ORF">ERL59_20335</name>
</gene>
<dbReference type="SMART" id="SM00849">
    <property type="entry name" value="Lactamase_B"/>
    <property type="match status" value="1"/>
</dbReference>
<evidence type="ECO:0000313" key="5">
    <source>
        <dbReference type="EMBL" id="NBI31278.1"/>
    </source>
</evidence>
<name>A0A6N9Q8S1_9BACL</name>